<protein>
    <submittedName>
        <fullName evidence="6">3-hydroxyacyl-ACP dehydratase</fullName>
    </submittedName>
</protein>
<dbReference type="PANTHER" id="PTHR32329:SF8">
    <property type="entry name" value="ACTIVATOR OF (R)-2-HYDROXYGLUTARYL-COA DEHYDRATASE"/>
    <property type="match status" value="1"/>
</dbReference>
<dbReference type="EMBL" id="DTMQ01000011">
    <property type="protein sequence ID" value="HGE98748.1"/>
    <property type="molecule type" value="Genomic_DNA"/>
</dbReference>
<evidence type="ECO:0000256" key="3">
    <source>
        <dbReference type="ARBA" id="ARBA00023004"/>
    </source>
</evidence>
<dbReference type="SUPFAM" id="SSF53067">
    <property type="entry name" value="Actin-like ATPase domain"/>
    <property type="match status" value="1"/>
</dbReference>
<evidence type="ECO:0000256" key="2">
    <source>
        <dbReference type="ARBA" id="ARBA00022723"/>
    </source>
</evidence>
<name>A0A7C3UQI9_UNCW3</name>
<keyword evidence="3" id="KW-0408">Iron</keyword>
<feature type="domain" description="ATPase BadF/BadG/BcrA/BcrD type" evidence="5">
    <location>
        <begin position="6"/>
        <end position="245"/>
    </location>
</feature>
<dbReference type="GO" id="GO:0046872">
    <property type="term" value="F:metal ion binding"/>
    <property type="evidence" value="ECO:0007669"/>
    <property type="project" value="UniProtKB-KW"/>
</dbReference>
<dbReference type="PANTHER" id="PTHR32329">
    <property type="entry name" value="BIFUNCTIONAL PROTEIN [INCLUDES 2-HYDROXYACYL-COA DEHYDRATASE (N-TER) AND ITS ACTIVATOR DOMAIN (C_TERM)-RELATED"/>
    <property type="match status" value="1"/>
</dbReference>
<dbReference type="InterPro" id="IPR008275">
    <property type="entry name" value="CoA_E_activase_dom"/>
</dbReference>
<evidence type="ECO:0000256" key="1">
    <source>
        <dbReference type="ARBA" id="ARBA00001966"/>
    </source>
</evidence>
<gene>
    <name evidence="6" type="ORF">ENX07_01555</name>
</gene>
<keyword evidence="2" id="KW-0479">Metal-binding</keyword>
<sequence length="248" mass="26698">MVKTAGIDIGSRTIKIVVLEGRNLCYYQIVDTGIDQLAKAKELLQSVSFDKIVATGYGRHRLQEEIGCPVITEIKAYALGANFYFPHCRTVIDIGGQDSKVIKVEKGKVLDFVMNDRCAAGTGKFLEVMAHTLGYTIEEFWKSALAARTSLTINAMCTVFAESEVVSLIARGEDPKNIALGLHQAVVNRVFALVGSIGFEGEIVFGGGVAKNRCIVSCLKTRLGKEIFVPEEPQILGALGAALNAGGE</sequence>
<dbReference type="Gene3D" id="3.30.420.40">
    <property type="match status" value="2"/>
</dbReference>
<comment type="caution">
    <text evidence="6">The sequence shown here is derived from an EMBL/GenBank/DDBJ whole genome shotgun (WGS) entry which is preliminary data.</text>
</comment>
<evidence type="ECO:0000256" key="4">
    <source>
        <dbReference type="ARBA" id="ARBA00023014"/>
    </source>
</evidence>
<accession>A0A7C3UQI9</accession>
<evidence type="ECO:0000259" key="5">
    <source>
        <dbReference type="Pfam" id="PF01869"/>
    </source>
</evidence>
<comment type="cofactor">
    <cofactor evidence="1">
        <name>[4Fe-4S] cluster</name>
        <dbReference type="ChEBI" id="CHEBI:49883"/>
    </cofactor>
</comment>
<evidence type="ECO:0000313" key="6">
    <source>
        <dbReference type="EMBL" id="HGE98748.1"/>
    </source>
</evidence>
<keyword evidence="4" id="KW-0411">Iron-sulfur</keyword>
<proteinExistence type="predicted"/>
<dbReference type="GO" id="GO:0051536">
    <property type="term" value="F:iron-sulfur cluster binding"/>
    <property type="evidence" value="ECO:0007669"/>
    <property type="project" value="UniProtKB-KW"/>
</dbReference>
<dbReference type="AlphaFoldDB" id="A0A7C3UQI9"/>
<dbReference type="InterPro" id="IPR043129">
    <property type="entry name" value="ATPase_NBD"/>
</dbReference>
<reference evidence="6" key="1">
    <citation type="journal article" date="2020" name="mSystems">
        <title>Genome- and Community-Level Interaction Insights into Carbon Utilization and Element Cycling Functions of Hydrothermarchaeota in Hydrothermal Sediment.</title>
        <authorList>
            <person name="Zhou Z."/>
            <person name="Liu Y."/>
            <person name="Xu W."/>
            <person name="Pan J."/>
            <person name="Luo Z.H."/>
            <person name="Li M."/>
        </authorList>
    </citation>
    <scope>NUCLEOTIDE SEQUENCE [LARGE SCALE GENOMIC DNA]</scope>
    <source>
        <strain evidence="6">SpSt-906</strain>
    </source>
</reference>
<dbReference type="NCBIfam" id="TIGR00241">
    <property type="entry name" value="CoA_E_activ"/>
    <property type="match status" value="1"/>
</dbReference>
<dbReference type="InterPro" id="IPR051805">
    <property type="entry name" value="Dehydratase_Activator_Redct"/>
</dbReference>
<dbReference type="Pfam" id="PF01869">
    <property type="entry name" value="BcrAD_BadFG"/>
    <property type="match status" value="1"/>
</dbReference>
<organism evidence="6">
    <name type="scientific">candidate division WOR-3 bacterium</name>
    <dbReference type="NCBI Taxonomy" id="2052148"/>
    <lineage>
        <taxon>Bacteria</taxon>
        <taxon>Bacteria division WOR-3</taxon>
    </lineage>
</organism>
<dbReference type="CDD" id="cd24036">
    <property type="entry name" value="ASKHA_NBD_BcrAD_BadFG_HgdC_HadI"/>
    <property type="match status" value="1"/>
</dbReference>
<dbReference type="InterPro" id="IPR002731">
    <property type="entry name" value="ATPase_BadF"/>
</dbReference>